<dbReference type="EMBL" id="CAJOBG010064613">
    <property type="protein sequence ID" value="CAF4567711.1"/>
    <property type="molecule type" value="Genomic_DNA"/>
</dbReference>
<evidence type="ECO:0000313" key="2">
    <source>
        <dbReference type="Proteomes" id="UP000663866"/>
    </source>
</evidence>
<name>A0A820ZYZ4_9BILA</name>
<organism evidence="1 2">
    <name type="scientific">Rotaria magnacalcarata</name>
    <dbReference type="NCBI Taxonomy" id="392030"/>
    <lineage>
        <taxon>Eukaryota</taxon>
        <taxon>Metazoa</taxon>
        <taxon>Spiralia</taxon>
        <taxon>Gnathifera</taxon>
        <taxon>Rotifera</taxon>
        <taxon>Eurotatoria</taxon>
        <taxon>Bdelloidea</taxon>
        <taxon>Philodinida</taxon>
        <taxon>Philodinidae</taxon>
        <taxon>Rotaria</taxon>
    </lineage>
</organism>
<feature type="non-terminal residue" evidence="1">
    <location>
        <position position="15"/>
    </location>
</feature>
<dbReference type="Proteomes" id="UP000663866">
    <property type="component" value="Unassembled WGS sequence"/>
</dbReference>
<proteinExistence type="predicted"/>
<evidence type="ECO:0000313" key="1">
    <source>
        <dbReference type="EMBL" id="CAF4567711.1"/>
    </source>
</evidence>
<reference evidence="1" key="1">
    <citation type="submission" date="2021-02" db="EMBL/GenBank/DDBJ databases">
        <authorList>
            <person name="Nowell W R."/>
        </authorList>
    </citation>
    <scope>NUCLEOTIDE SEQUENCE</scope>
</reference>
<keyword evidence="2" id="KW-1185">Reference proteome</keyword>
<gene>
    <name evidence="1" type="ORF">OVN521_LOCUS43917</name>
</gene>
<protein>
    <submittedName>
        <fullName evidence="1">Uncharacterized protein</fullName>
    </submittedName>
</protein>
<accession>A0A820ZYZ4</accession>
<comment type="caution">
    <text evidence="1">The sequence shown here is derived from an EMBL/GenBank/DDBJ whole genome shotgun (WGS) entry which is preliminary data.</text>
</comment>
<sequence>MSSSSSSRSLSVPLS</sequence>